<protein>
    <submittedName>
        <fullName evidence="1">Uncharacterized protein</fullName>
    </submittedName>
</protein>
<dbReference type="EMBL" id="SACY01000001">
    <property type="protein sequence ID" value="RVU26936.1"/>
    <property type="molecule type" value="Genomic_DNA"/>
</dbReference>
<gene>
    <name evidence="1" type="ORF">EOJ36_02760</name>
</gene>
<proteinExistence type="predicted"/>
<reference evidence="1 2" key="1">
    <citation type="submission" date="2019-01" db="EMBL/GenBank/DDBJ databases">
        <authorList>
            <person name="Chen W.-M."/>
        </authorList>
    </citation>
    <scope>NUCLEOTIDE SEQUENCE [LARGE SCALE GENOMIC DNA]</scope>
    <source>
        <strain evidence="1 2">FSY-15</strain>
    </source>
</reference>
<dbReference type="RefSeq" id="WP_127802487.1">
    <property type="nucleotide sequence ID" value="NZ_SACY01000001.1"/>
</dbReference>
<accession>A0A437PXD8</accession>
<comment type="caution">
    <text evidence="1">The sequence shown here is derived from an EMBL/GenBank/DDBJ whole genome shotgun (WGS) entry which is preliminary data.</text>
</comment>
<evidence type="ECO:0000313" key="1">
    <source>
        <dbReference type="EMBL" id="RVU26936.1"/>
    </source>
</evidence>
<name>A0A437PXD8_9BACT</name>
<dbReference type="Proteomes" id="UP000282832">
    <property type="component" value="Unassembled WGS sequence"/>
</dbReference>
<sequence>MDPIVIKKNILFIVIYLISRSIVSGQILEFNLEKGLEDFKPISKNSPFYYNSKANNEFENHCYVTLEKNLVKNVPIPQDIVCRNNIGIFLFKVNKYSKIEKLEYFGDLDSSIVKKIKFNIQKTENRFVKPKYNSQEQFHWFVLPFKSNGLDMIEESRNCPNYEIIKNENDSGNKLFDIINKLRIALPNFTSVTILRYKGHLDEMERKGLILHEEM</sequence>
<keyword evidence="2" id="KW-1185">Reference proteome</keyword>
<dbReference type="AlphaFoldDB" id="A0A437PXD8"/>
<dbReference type="OrthoDB" id="965816at2"/>
<evidence type="ECO:0000313" key="2">
    <source>
        <dbReference type="Proteomes" id="UP000282832"/>
    </source>
</evidence>
<organism evidence="1 2">
    <name type="scientific">Sandaracinomonas limnophila</name>
    <dbReference type="NCBI Taxonomy" id="1862386"/>
    <lineage>
        <taxon>Bacteria</taxon>
        <taxon>Pseudomonadati</taxon>
        <taxon>Bacteroidota</taxon>
        <taxon>Cytophagia</taxon>
        <taxon>Cytophagales</taxon>
        <taxon>Flectobacillaceae</taxon>
        <taxon>Sandaracinomonas</taxon>
    </lineage>
</organism>